<protein>
    <submittedName>
        <fullName evidence="3">Uncharacterized protein</fullName>
    </submittedName>
</protein>
<feature type="compositionally biased region" description="Basic and acidic residues" evidence="1">
    <location>
        <begin position="97"/>
        <end position="106"/>
    </location>
</feature>
<keyword evidence="2" id="KW-0732">Signal</keyword>
<organism evidence="3 4">
    <name type="scientific">Panicum miliaceum</name>
    <name type="common">Proso millet</name>
    <name type="synonym">Broomcorn millet</name>
    <dbReference type="NCBI Taxonomy" id="4540"/>
    <lineage>
        <taxon>Eukaryota</taxon>
        <taxon>Viridiplantae</taxon>
        <taxon>Streptophyta</taxon>
        <taxon>Embryophyta</taxon>
        <taxon>Tracheophyta</taxon>
        <taxon>Spermatophyta</taxon>
        <taxon>Magnoliopsida</taxon>
        <taxon>Liliopsida</taxon>
        <taxon>Poales</taxon>
        <taxon>Poaceae</taxon>
        <taxon>PACMAD clade</taxon>
        <taxon>Panicoideae</taxon>
        <taxon>Panicodae</taxon>
        <taxon>Paniceae</taxon>
        <taxon>Panicinae</taxon>
        <taxon>Panicum</taxon>
        <taxon>Panicum sect. Panicum</taxon>
    </lineage>
</organism>
<feature type="signal peptide" evidence="2">
    <location>
        <begin position="1"/>
        <end position="25"/>
    </location>
</feature>
<gene>
    <name evidence="3" type="ORF">C2845_PM05G02410</name>
</gene>
<dbReference type="AlphaFoldDB" id="A0A3L6T0N1"/>
<accession>A0A3L6T0N1</accession>
<dbReference type="EMBL" id="PQIB02000003">
    <property type="protein sequence ID" value="RLN29168.1"/>
    <property type="molecule type" value="Genomic_DNA"/>
</dbReference>
<name>A0A3L6T0N1_PANMI</name>
<feature type="compositionally biased region" description="Polar residues" evidence="1">
    <location>
        <begin position="36"/>
        <end position="52"/>
    </location>
</feature>
<dbReference type="Proteomes" id="UP000275267">
    <property type="component" value="Unassembled WGS sequence"/>
</dbReference>
<reference evidence="4" key="1">
    <citation type="journal article" date="2019" name="Nat. Commun.">
        <title>The genome of broomcorn millet.</title>
        <authorList>
            <person name="Zou C."/>
            <person name="Miki D."/>
            <person name="Li D."/>
            <person name="Tang Q."/>
            <person name="Xiao L."/>
            <person name="Rajput S."/>
            <person name="Deng P."/>
            <person name="Jia W."/>
            <person name="Huang R."/>
            <person name="Zhang M."/>
            <person name="Sun Y."/>
            <person name="Hu J."/>
            <person name="Fu X."/>
            <person name="Schnable P.S."/>
            <person name="Li F."/>
            <person name="Zhang H."/>
            <person name="Feng B."/>
            <person name="Zhu X."/>
            <person name="Liu R."/>
            <person name="Schnable J.C."/>
            <person name="Zhu J.-K."/>
            <person name="Zhang H."/>
        </authorList>
    </citation>
    <scope>NUCLEOTIDE SEQUENCE [LARGE SCALE GENOMIC DNA]</scope>
</reference>
<keyword evidence="4" id="KW-1185">Reference proteome</keyword>
<evidence type="ECO:0000256" key="2">
    <source>
        <dbReference type="SAM" id="SignalP"/>
    </source>
</evidence>
<evidence type="ECO:0000256" key="1">
    <source>
        <dbReference type="SAM" id="MobiDB-lite"/>
    </source>
</evidence>
<proteinExistence type="predicted"/>
<feature type="chain" id="PRO_5018191884" evidence="2">
    <location>
        <begin position="26"/>
        <end position="132"/>
    </location>
</feature>
<dbReference type="OrthoDB" id="695288at2759"/>
<feature type="region of interest" description="Disordered" evidence="1">
    <location>
        <begin position="35"/>
        <end position="132"/>
    </location>
</feature>
<sequence length="132" mass="13124">MAWSSLLKTTAALLPHLRCAPPASAAPSLLRGHVATASSATTPRGLSSSTARQGGVVENPPPGMAPLPDDAPRQTPPRLGKPDPAGPPTPTSSGDKMGGETSKEGEAPAGMPDTAPAPDVPVPPVSPDDSNV</sequence>
<evidence type="ECO:0000313" key="4">
    <source>
        <dbReference type="Proteomes" id="UP000275267"/>
    </source>
</evidence>
<evidence type="ECO:0000313" key="3">
    <source>
        <dbReference type="EMBL" id="RLN29168.1"/>
    </source>
</evidence>
<comment type="caution">
    <text evidence="3">The sequence shown here is derived from an EMBL/GenBank/DDBJ whole genome shotgun (WGS) entry which is preliminary data.</text>
</comment>